<feature type="region of interest" description="Disordered" evidence="6">
    <location>
        <begin position="199"/>
        <end position="229"/>
    </location>
</feature>
<comment type="subcellular location">
    <subcellularLocation>
        <location evidence="1">Membrane</location>
        <topology evidence="1">Multi-pass membrane protein</topology>
    </subcellularLocation>
</comment>
<evidence type="ECO:0000256" key="1">
    <source>
        <dbReference type="ARBA" id="ARBA00004141"/>
    </source>
</evidence>
<feature type="transmembrane region" description="Helical" evidence="7">
    <location>
        <begin position="476"/>
        <end position="498"/>
    </location>
</feature>
<proteinExistence type="predicted"/>
<accession>L8GMI1</accession>
<evidence type="ECO:0000256" key="2">
    <source>
        <dbReference type="ARBA" id="ARBA00022448"/>
    </source>
</evidence>
<dbReference type="Proteomes" id="UP000011083">
    <property type="component" value="Unassembled WGS sequence"/>
</dbReference>
<evidence type="ECO:0000256" key="4">
    <source>
        <dbReference type="ARBA" id="ARBA00022989"/>
    </source>
</evidence>
<keyword evidence="5 7" id="KW-0472">Membrane</keyword>
<feature type="transmembrane region" description="Helical" evidence="7">
    <location>
        <begin position="392"/>
        <end position="410"/>
    </location>
</feature>
<feature type="transmembrane region" description="Helical" evidence="7">
    <location>
        <begin position="324"/>
        <end position="340"/>
    </location>
</feature>
<dbReference type="OMA" id="HIMEWID"/>
<dbReference type="GO" id="GO:0055085">
    <property type="term" value="P:transmembrane transport"/>
    <property type="evidence" value="ECO:0007669"/>
    <property type="project" value="InterPro"/>
</dbReference>
<dbReference type="VEuPathDB" id="AmoebaDB:ACA1_244760"/>
<organism evidence="9 10">
    <name type="scientific">Acanthamoeba castellanii (strain ATCC 30010 / Neff)</name>
    <dbReference type="NCBI Taxonomy" id="1257118"/>
    <lineage>
        <taxon>Eukaryota</taxon>
        <taxon>Amoebozoa</taxon>
        <taxon>Discosea</taxon>
        <taxon>Longamoebia</taxon>
        <taxon>Centramoebida</taxon>
        <taxon>Acanthamoebidae</taxon>
        <taxon>Acanthamoeba</taxon>
    </lineage>
</organism>
<evidence type="ECO:0000256" key="7">
    <source>
        <dbReference type="SAM" id="Phobius"/>
    </source>
</evidence>
<keyword evidence="2" id="KW-0813">Transport</keyword>
<dbReference type="AlphaFoldDB" id="L8GMI1"/>
<feature type="transmembrane region" description="Helical" evidence="7">
    <location>
        <begin position="680"/>
        <end position="700"/>
    </location>
</feature>
<feature type="transmembrane region" description="Helical" evidence="7">
    <location>
        <begin position="360"/>
        <end position="380"/>
    </location>
</feature>
<keyword evidence="10" id="KW-1185">Reference proteome</keyword>
<dbReference type="GeneID" id="14913866"/>
<dbReference type="EMBL" id="KB008093">
    <property type="protein sequence ID" value="ELR13426.1"/>
    <property type="molecule type" value="Genomic_DNA"/>
</dbReference>
<feature type="compositionally biased region" description="Polar residues" evidence="6">
    <location>
        <begin position="46"/>
        <end position="59"/>
    </location>
</feature>
<dbReference type="STRING" id="1257118.L8GMI1"/>
<dbReference type="PANTHER" id="PTHR43568">
    <property type="entry name" value="P PROTEIN"/>
    <property type="match status" value="1"/>
</dbReference>
<dbReference type="Pfam" id="PF03600">
    <property type="entry name" value="CitMHS"/>
    <property type="match status" value="1"/>
</dbReference>
<feature type="compositionally biased region" description="Basic and acidic residues" evidence="6">
    <location>
        <begin position="33"/>
        <end position="45"/>
    </location>
</feature>
<dbReference type="InterPro" id="IPR051475">
    <property type="entry name" value="Diverse_Ion_Transporter"/>
</dbReference>
<evidence type="ECO:0000259" key="8">
    <source>
        <dbReference type="Pfam" id="PF03600"/>
    </source>
</evidence>
<evidence type="ECO:0000256" key="6">
    <source>
        <dbReference type="SAM" id="MobiDB-lite"/>
    </source>
</evidence>
<feature type="transmembrane region" description="Helical" evidence="7">
    <location>
        <begin position="582"/>
        <end position="603"/>
    </location>
</feature>
<sequence length="798" mass="88375">MGDTEKRSFGQTNVKGYGATSAPYHDMEDVEYNDDHSRHGDEERGMSSSGDRTRNTNSVDEYRGRQRPEDADGENWFLFDKEGKQMGVLPNKYKREFSDAKHKVTGLPWHHIKVAVISLLFVVALIMFAPIESPDESPVSHLTAVSHDTAYIVDLLPSHPLDTIKVFVTIQELVNSSGSVFPNPTYVYFTVEGLIPGNGANSTDHDDDDDDDHHAVSGMSGGSSTELETPLYPDGEWKALHYWEIAGDAFDAQMDSHYFYLTDEDRGDHYALRLNVTSNSKQPVGLKLKVLQLRHIVRYEVILGLVLLVLVYVLIVFELVHRTIAALVGSFWGLTFLAVIQERPSFLEVIMWIDYDTIGLLFGMMILVGIFSTTGFFEYSAVKAYKLSKGNIWNLVLMLCMFTAVTSAFLDNVTTILLVAPVTLRLCKVINLDPLPVILAEVIFSNIGGTATGIGDPPNILIISNAKMRASKKVDFATFTVHVAPGAVLALIVTVWFVKVKYGKILSERSAFNPLQREIDIWKRTAARISPVEGDEEKKVRTALEDYVEQLNEKLAHGAVTENKEIDITEMEEKYKITDMPLFIKTCSVLAVVIILFFIHPFVHAINLSLPWIALTGAMALLVLSGIHEIQEIIEKVEMATLLFFAGLFVLMRCIEEMGVMLYIADLTADLIAVVPEGRLRLGVACVMLVWVCAIVSAFIDNIPFTTTMIPIVVKLSQSGLGLPLQPITWSLALGACLGGNGTLIGASANVVAAGIAEQQGYPISFNYFFKMGFPCMLVSTAVATVYILISHVIIPWY</sequence>
<protein>
    <submittedName>
        <fullName evidence="9">P protein, putative</fullName>
    </submittedName>
</protein>
<dbReference type="InterPro" id="IPR004680">
    <property type="entry name" value="Cit_transptr-like_dom"/>
</dbReference>
<dbReference type="CDD" id="cd01116">
    <property type="entry name" value="P_permease"/>
    <property type="match status" value="1"/>
</dbReference>
<name>L8GMI1_ACACF</name>
<evidence type="ECO:0000313" key="10">
    <source>
        <dbReference type="Proteomes" id="UP000011083"/>
    </source>
</evidence>
<evidence type="ECO:0000256" key="5">
    <source>
        <dbReference type="ARBA" id="ARBA00023136"/>
    </source>
</evidence>
<evidence type="ECO:0000256" key="3">
    <source>
        <dbReference type="ARBA" id="ARBA00022692"/>
    </source>
</evidence>
<feature type="region of interest" description="Disordered" evidence="6">
    <location>
        <begin position="1"/>
        <end position="69"/>
    </location>
</feature>
<feature type="domain" description="Citrate transporter-like" evidence="8">
    <location>
        <begin position="312"/>
        <end position="735"/>
    </location>
</feature>
<keyword evidence="3 7" id="KW-0812">Transmembrane</keyword>
<feature type="transmembrane region" description="Helical" evidence="7">
    <location>
        <begin position="609"/>
        <end position="627"/>
    </location>
</feature>
<gene>
    <name evidence="9" type="ORF">ACA1_244760</name>
</gene>
<dbReference type="GO" id="GO:0016020">
    <property type="term" value="C:membrane"/>
    <property type="evidence" value="ECO:0007669"/>
    <property type="project" value="UniProtKB-SubCell"/>
</dbReference>
<keyword evidence="4 7" id="KW-1133">Transmembrane helix</keyword>
<feature type="transmembrane region" description="Helical" evidence="7">
    <location>
        <begin position="774"/>
        <end position="795"/>
    </location>
</feature>
<evidence type="ECO:0000313" key="9">
    <source>
        <dbReference type="EMBL" id="ELR13426.1"/>
    </source>
</evidence>
<reference evidence="9 10" key="1">
    <citation type="journal article" date="2013" name="Genome Biol.">
        <title>Genome of Acanthamoeba castellanii highlights extensive lateral gene transfer and early evolution of tyrosine kinase signaling.</title>
        <authorList>
            <person name="Clarke M."/>
            <person name="Lohan A.J."/>
            <person name="Liu B."/>
            <person name="Lagkouvardos I."/>
            <person name="Roy S."/>
            <person name="Zafar N."/>
            <person name="Bertelli C."/>
            <person name="Schilde C."/>
            <person name="Kianianmomeni A."/>
            <person name="Burglin T.R."/>
            <person name="Frech C."/>
            <person name="Turcotte B."/>
            <person name="Kopec K.O."/>
            <person name="Synnott J.M."/>
            <person name="Choo C."/>
            <person name="Paponov I."/>
            <person name="Finkler A."/>
            <person name="Soon Heng Tan C."/>
            <person name="Hutchins A.P."/>
            <person name="Weinmeier T."/>
            <person name="Rattei T."/>
            <person name="Chu J.S."/>
            <person name="Gimenez G."/>
            <person name="Irimia M."/>
            <person name="Rigden D.J."/>
            <person name="Fitzpatrick D.A."/>
            <person name="Lorenzo-Morales J."/>
            <person name="Bateman A."/>
            <person name="Chiu C.H."/>
            <person name="Tang P."/>
            <person name="Hegemann P."/>
            <person name="Fromm H."/>
            <person name="Raoult D."/>
            <person name="Greub G."/>
            <person name="Miranda-Saavedra D."/>
            <person name="Chen N."/>
            <person name="Nash P."/>
            <person name="Ginger M.L."/>
            <person name="Horn M."/>
            <person name="Schaap P."/>
            <person name="Caler L."/>
            <person name="Loftus B."/>
        </authorList>
    </citation>
    <scope>NUCLEOTIDE SEQUENCE [LARGE SCALE GENOMIC DNA]</scope>
    <source>
        <strain evidence="9 10">Neff</strain>
    </source>
</reference>
<dbReference type="RefSeq" id="XP_004335439.1">
    <property type="nucleotide sequence ID" value="XM_004335391.1"/>
</dbReference>
<dbReference type="PANTHER" id="PTHR43568:SF1">
    <property type="entry name" value="P PROTEIN"/>
    <property type="match status" value="1"/>
</dbReference>
<dbReference type="OrthoDB" id="442352at2759"/>
<dbReference type="KEGG" id="acan:ACA1_244760"/>
<feature type="transmembrane region" description="Helical" evidence="7">
    <location>
        <begin position="639"/>
        <end position="665"/>
    </location>
</feature>
<feature type="compositionally biased region" description="Basic and acidic residues" evidence="6">
    <location>
        <begin position="60"/>
        <end position="69"/>
    </location>
</feature>
<feature type="transmembrane region" description="Helical" evidence="7">
    <location>
        <begin position="296"/>
        <end position="317"/>
    </location>
</feature>